<dbReference type="STRING" id="105696.A0A1Y2MGF5"/>
<dbReference type="InterPro" id="IPR002018">
    <property type="entry name" value="CarbesteraseB"/>
</dbReference>
<name>A0A1Y2MGF5_EPING</name>
<dbReference type="Gene3D" id="3.40.50.1820">
    <property type="entry name" value="alpha/beta hydrolase"/>
    <property type="match status" value="1"/>
</dbReference>
<accession>A0A1Y2MGF5</accession>
<dbReference type="InterPro" id="IPR029058">
    <property type="entry name" value="AB_hydrolase_fold"/>
</dbReference>
<keyword evidence="1" id="KW-1133">Transmembrane helix</keyword>
<reference evidence="3 4" key="1">
    <citation type="journal article" date="2017" name="Genome Announc.">
        <title>Genome sequence of the saprophytic ascomycete Epicoccum nigrum ICMP 19927 strain isolated from New Zealand.</title>
        <authorList>
            <person name="Fokin M."/>
            <person name="Fleetwood D."/>
            <person name="Weir B.S."/>
            <person name="Villas-Boas S.G."/>
        </authorList>
    </citation>
    <scope>NUCLEOTIDE SEQUENCE [LARGE SCALE GENOMIC DNA]</scope>
    <source>
        <strain evidence="3 4">ICMP 19927</strain>
    </source>
</reference>
<keyword evidence="1" id="KW-0472">Membrane</keyword>
<evidence type="ECO:0000259" key="2">
    <source>
        <dbReference type="Pfam" id="PF00135"/>
    </source>
</evidence>
<dbReference type="Pfam" id="PF00135">
    <property type="entry name" value="COesterase"/>
    <property type="match status" value="1"/>
</dbReference>
<dbReference type="SUPFAM" id="SSF53474">
    <property type="entry name" value="alpha/beta-Hydrolases"/>
    <property type="match status" value="1"/>
</dbReference>
<evidence type="ECO:0000256" key="1">
    <source>
        <dbReference type="SAM" id="Phobius"/>
    </source>
</evidence>
<dbReference type="Proteomes" id="UP000193240">
    <property type="component" value="Unassembled WGS sequence"/>
</dbReference>
<organism evidence="3 4">
    <name type="scientific">Epicoccum nigrum</name>
    <name type="common">Soil fungus</name>
    <name type="synonym">Epicoccum purpurascens</name>
    <dbReference type="NCBI Taxonomy" id="105696"/>
    <lineage>
        <taxon>Eukaryota</taxon>
        <taxon>Fungi</taxon>
        <taxon>Dikarya</taxon>
        <taxon>Ascomycota</taxon>
        <taxon>Pezizomycotina</taxon>
        <taxon>Dothideomycetes</taxon>
        <taxon>Pleosporomycetidae</taxon>
        <taxon>Pleosporales</taxon>
        <taxon>Pleosporineae</taxon>
        <taxon>Didymellaceae</taxon>
        <taxon>Epicoccum</taxon>
    </lineage>
</organism>
<dbReference type="AlphaFoldDB" id="A0A1Y2MGF5"/>
<protein>
    <recommendedName>
        <fullName evidence="2">Carboxylesterase type B domain-containing protein</fullName>
    </recommendedName>
</protein>
<gene>
    <name evidence="3" type="ORF">B5807_01421</name>
</gene>
<dbReference type="EMBL" id="KZ107838">
    <property type="protein sequence ID" value="OSS54869.1"/>
    <property type="molecule type" value="Genomic_DNA"/>
</dbReference>
<keyword evidence="4" id="KW-1185">Reference proteome</keyword>
<dbReference type="InParanoid" id="A0A1Y2MGF5"/>
<sequence>MRRILLGVIVRRFLEPGSFERLRWAVGAGAVCRQPADRDHPASNSWLSFAIPMSTTMHSFLLMAAALAILFGSVVSAGTAQSAQVQTATGGTIIGHGASNRPSVTEFLGIRYAAAPIEELRFAAPKRYIAPQDTVYEASEWSAYVHQGGCFKSLLILVQRLPVHQAASERVPQLHSAFRAPCMEKLCGPEQQSCI</sequence>
<evidence type="ECO:0000313" key="3">
    <source>
        <dbReference type="EMBL" id="OSS54869.1"/>
    </source>
</evidence>
<keyword evidence="1" id="KW-0812">Transmembrane</keyword>
<proteinExistence type="predicted"/>
<evidence type="ECO:0000313" key="4">
    <source>
        <dbReference type="Proteomes" id="UP000193240"/>
    </source>
</evidence>
<feature type="transmembrane region" description="Helical" evidence="1">
    <location>
        <begin position="60"/>
        <end position="80"/>
    </location>
</feature>
<feature type="domain" description="Carboxylesterase type B" evidence="2">
    <location>
        <begin position="82"/>
        <end position="141"/>
    </location>
</feature>